<dbReference type="InterPro" id="IPR038573">
    <property type="entry name" value="BrnT_sf"/>
</dbReference>
<accession>A0A2P7S5I4</accession>
<reference evidence="1 2" key="1">
    <citation type="submission" date="2018-03" db="EMBL/GenBank/DDBJ databases">
        <title>The draft genome of Mesorhizobium sp. 6GN-30.</title>
        <authorList>
            <person name="Liu L."/>
            <person name="Li L."/>
            <person name="Wang T."/>
            <person name="Zhang X."/>
            <person name="Liang L."/>
        </authorList>
    </citation>
    <scope>NUCLEOTIDE SEQUENCE [LARGE SCALE GENOMIC DNA]</scope>
    <source>
        <strain evidence="1 2">6GN30</strain>
    </source>
</reference>
<dbReference type="OrthoDB" id="839663at2"/>
<keyword evidence="2" id="KW-1185">Reference proteome</keyword>
<dbReference type="InterPro" id="IPR007460">
    <property type="entry name" value="BrnT_toxin"/>
</dbReference>
<evidence type="ECO:0000313" key="2">
    <source>
        <dbReference type="Proteomes" id="UP000241229"/>
    </source>
</evidence>
<protein>
    <recommendedName>
        <fullName evidence="3">BrnT family toxin</fullName>
    </recommendedName>
</protein>
<dbReference type="Pfam" id="PF04365">
    <property type="entry name" value="BrnT_toxin"/>
    <property type="match status" value="1"/>
</dbReference>
<dbReference type="Proteomes" id="UP000241229">
    <property type="component" value="Unassembled WGS sequence"/>
</dbReference>
<gene>
    <name evidence="1" type="ORF">C7I84_16795</name>
</gene>
<dbReference type="RefSeq" id="WP_106773371.1">
    <property type="nucleotide sequence ID" value="NZ_PXYK01000016.1"/>
</dbReference>
<comment type="caution">
    <text evidence="1">The sequence shown here is derived from an EMBL/GenBank/DDBJ whole genome shotgun (WGS) entry which is preliminary data.</text>
</comment>
<name>A0A2P7S5I4_9HYPH</name>
<evidence type="ECO:0008006" key="3">
    <source>
        <dbReference type="Google" id="ProtNLM"/>
    </source>
</evidence>
<organism evidence="1 2">
    <name type="scientific">Kumtagia ephedrae</name>
    <dbReference type="NCBI Taxonomy" id="2116701"/>
    <lineage>
        <taxon>Bacteria</taxon>
        <taxon>Pseudomonadati</taxon>
        <taxon>Pseudomonadota</taxon>
        <taxon>Alphaproteobacteria</taxon>
        <taxon>Hyphomicrobiales</taxon>
        <taxon>Phyllobacteriaceae</taxon>
        <taxon>Kumtagia</taxon>
    </lineage>
</organism>
<proteinExistence type="predicted"/>
<evidence type="ECO:0000313" key="1">
    <source>
        <dbReference type="EMBL" id="PSJ57691.1"/>
    </source>
</evidence>
<sequence>MKFEWDEEKYETNKAKHGIVFDLIHDFDILTALVVEDDRFDYGETRLVGIGLIHTRIMVVVYTERGDVVRVISLRKANRKEIRFYVENL</sequence>
<dbReference type="EMBL" id="PXYK01000016">
    <property type="protein sequence ID" value="PSJ57691.1"/>
    <property type="molecule type" value="Genomic_DNA"/>
</dbReference>
<dbReference type="Gene3D" id="3.10.450.530">
    <property type="entry name" value="Ribonuclease toxin, BrnT, of type II toxin-antitoxin system"/>
    <property type="match status" value="1"/>
</dbReference>
<dbReference type="AlphaFoldDB" id="A0A2P7S5I4"/>